<dbReference type="EMBL" id="JASGWX010000017">
    <property type="protein sequence ID" value="MDP4485784.1"/>
    <property type="molecule type" value="Genomic_DNA"/>
</dbReference>
<proteinExistence type="predicted"/>
<dbReference type="Pfam" id="PF19749">
    <property type="entry name" value="DUF6236"/>
    <property type="match status" value="1"/>
</dbReference>
<name>A0ABT9GIR4_9GAMM</name>
<evidence type="ECO:0000313" key="1">
    <source>
        <dbReference type="EMBL" id="MDP4485784.1"/>
    </source>
</evidence>
<gene>
    <name evidence="1" type="ORF">QDH73_17395</name>
</gene>
<dbReference type="Proteomes" id="UP001242314">
    <property type="component" value="Unassembled WGS sequence"/>
</dbReference>
<organism evidence="1 2">
    <name type="scientific">Pseudoalteromonas distincta</name>
    <dbReference type="NCBI Taxonomy" id="77608"/>
    <lineage>
        <taxon>Bacteria</taxon>
        <taxon>Pseudomonadati</taxon>
        <taxon>Pseudomonadota</taxon>
        <taxon>Gammaproteobacteria</taxon>
        <taxon>Alteromonadales</taxon>
        <taxon>Pseudoalteromonadaceae</taxon>
        <taxon>Pseudoalteromonas</taxon>
    </lineage>
</organism>
<evidence type="ECO:0000313" key="2">
    <source>
        <dbReference type="Proteomes" id="UP001242314"/>
    </source>
</evidence>
<reference evidence="1 2" key="1">
    <citation type="submission" date="2023-04" db="EMBL/GenBank/DDBJ databases">
        <title>Novel Pseudoalteromonas species isolated from Pacific coral.</title>
        <authorList>
            <person name="Videau P."/>
            <person name="Shlafstein M.D."/>
            <person name="Oline D.K."/>
            <person name="Strangman W.K."/>
            <person name="Hahnke R.L."/>
            <person name="Saw J.H."/>
            <person name="Ushijima B."/>
        </authorList>
    </citation>
    <scope>NUCLEOTIDE SEQUENCE [LARGE SCALE GENOMIC DNA]</scope>
    <source>
        <strain evidence="1 2">LMG 14908</strain>
    </source>
</reference>
<dbReference type="InterPro" id="IPR046203">
    <property type="entry name" value="DUF6236"/>
</dbReference>
<comment type="caution">
    <text evidence="1">The sequence shown here is derived from an EMBL/GenBank/DDBJ whole genome shotgun (WGS) entry which is preliminary data.</text>
</comment>
<dbReference type="RefSeq" id="WP_039489561.1">
    <property type="nucleotide sequence ID" value="NZ_JASGWX010000017.1"/>
</dbReference>
<keyword evidence="2" id="KW-1185">Reference proteome</keyword>
<protein>
    <submittedName>
        <fullName evidence="1">DUF6236 family protein</fullName>
    </submittedName>
</protein>
<sequence>MQRGLITVAGNIKFQMQGCGLSSNLTPEDIRFYLMYWDKIIIPTNNLIHFGIPDEEDLISSKALWRPRTSHVGRFSGHELGEAIIKGQSEIAELMLKDSKTDWVVHQTGNQIFLPKKTSQYNNTIRVDLSGVLPVPSKDTNINEILEFKEKRGAELEALHSTLDELYKEILTSPDPSLEAKSIFSRLNKEIEALERVSGEKYKKTSKFDLSVELNLNGKDIAMAGASGAAIDFLSNGFTMPIATTLAAIGACVKVSGKSTNTFSAADERLKLGYISKASEVGLVQ</sequence>
<accession>A0ABT9GIR4</accession>